<sequence>MDKVGLDKRIRDKVLLEIQHNNLTSLKKLKSENPLFHWNHICYEKTGDSLLHVASRLGYQEIIDYLLSDEFGTSCVDIKNKDDKTPLHEATQFGQLASVLKLCSYGADVNALRRGDWTPLMLACTKIQDDISLQIVQTLFRNGALINIRNKDGWSCAHMLAREGSIEILEFLISRGLDVSINTKNGRSPLHIASLHGHIGISSLLLKYIDINLKDNCGNTPLHEAVLGQHIDLCKFLIKNGANICARNNSDFSLLHLAASKAQNNIIKYILNELKFDINDQNRNGWTSLHCAAKQSNKEAYKYLEKNGANVDIKDNYGRTAFDYL</sequence>
<dbReference type="PROSITE" id="PS50088">
    <property type="entry name" value="ANK_REPEAT"/>
    <property type="match status" value="6"/>
</dbReference>
<keyword evidence="4" id="KW-1185">Reference proteome</keyword>
<dbReference type="Gene3D" id="1.25.40.20">
    <property type="entry name" value="Ankyrin repeat-containing domain"/>
    <property type="match status" value="3"/>
</dbReference>
<evidence type="ECO:0000313" key="4">
    <source>
        <dbReference type="Proteomes" id="UP000504635"/>
    </source>
</evidence>
<gene>
    <name evidence="5" type="primary">LOC115882191</name>
</gene>
<protein>
    <submittedName>
        <fullName evidence="5">Ankyrin repeat domain-containing protein 16-like</fullName>
    </submittedName>
</protein>
<organism evidence="4 5">
    <name type="scientific">Sitophilus oryzae</name>
    <name type="common">Rice weevil</name>
    <name type="synonym">Curculio oryzae</name>
    <dbReference type="NCBI Taxonomy" id="7048"/>
    <lineage>
        <taxon>Eukaryota</taxon>
        <taxon>Metazoa</taxon>
        <taxon>Ecdysozoa</taxon>
        <taxon>Arthropoda</taxon>
        <taxon>Hexapoda</taxon>
        <taxon>Insecta</taxon>
        <taxon>Pterygota</taxon>
        <taxon>Neoptera</taxon>
        <taxon>Endopterygota</taxon>
        <taxon>Coleoptera</taxon>
        <taxon>Polyphaga</taxon>
        <taxon>Cucujiformia</taxon>
        <taxon>Curculionidae</taxon>
        <taxon>Dryophthorinae</taxon>
        <taxon>Sitophilus</taxon>
    </lineage>
</organism>
<reference evidence="5" key="1">
    <citation type="submission" date="2025-08" db="UniProtKB">
        <authorList>
            <consortium name="RefSeq"/>
        </authorList>
    </citation>
    <scope>IDENTIFICATION</scope>
    <source>
        <tissue evidence="5">Gonads</tissue>
    </source>
</reference>
<dbReference type="PANTHER" id="PTHR24193:SF121">
    <property type="entry name" value="ADA2A-CONTAINING COMPLEX COMPONENT 3, ISOFORM D"/>
    <property type="match status" value="1"/>
</dbReference>
<dbReference type="Pfam" id="PF00023">
    <property type="entry name" value="Ank"/>
    <property type="match status" value="1"/>
</dbReference>
<dbReference type="GO" id="GO:0005634">
    <property type="term" value="C:nucleus"/>
    <property type="evidence" value="ECO:0007669"/>
    <property type="project" value="TreeGrafter"/>
</dbReference>
<dbReference type="Pfam" id="PF12796">
    <property type="entry name" value="Ank_2"/>
    <property type="match status" value="3"/>
</dbReference>
<dbReference type="GO" id="GO:0045944">
    <property type="term" value="P:positive regulation of transcription by RNA polymerase II"/>
    <property type="evidence" value="ECO:0007669"/>
    <property type="project" value="TreeGrafter"/>
</dbReference>
<keyword evidence="1" id="KW-0677">Repeat</keyword>
<dbReference type="SMART" id="SM00248">
    <property type="entry name" value="ANK"/>
    <property type="match status" value="8"/>
</dbReference>
<dbReference type="OrthoDB" id="194358at2759"/>
<dbReference type="GO" id="GO:0000976">
    <property type="term" value="F:transcription cis-regulatory region binding"/>
    <property type="evidence" value="ECO:0007669"/>
    <property type="project" value="TreeGrafter"/>
</dbReference>
<dbReference type="InterPro" id="IPR036770">
    <property type="entry name" value="Ankyrin_rpt-contain_sf"/>
</dbReference>
<dbReference type="SUPFAM" id="SSF48403">
    <property type="entry name" value="Ankyrin repeat"/>
    <property type="match status" value="1"/>
</dbReference>
<dbReference type="KEGG" id="soy:115882191"/>
<name>A0A6J2XY35_SITOR</name>
<keyword evidence="2 3" id="KW-0040">ANK repeat</keyword>
<proteinExistence type="predicted"/>
<dbReference type="InterPro" id="IPR050663">
    <property type="entry name" value="Ankyrin-SOCS_Box"/>
</dbReference>
<evidence type="ECO:0000256" key="1">
    <source>
        <dbReference type="ARBA" id="ARBA00022737"/>
    </source>
</evidence>
<feature type="repeat" description="ANK" evidence="3">
    <location>
        <begin position="217"/>
        <end position="249"/>
    </location>
</feature>
<feature type="repeat" description="ANK" evidence="3">
    <location>
        <begin position="185"/>
        <end position="207"/>
    </location>
</feature>
<dbReference type="PROSITE" id="PS50297">
    <property type="entry name" value="ANK_REP_REGION"/>
    <property type="match status" value="5"/>
</dbReference>
<evidence type="ECO:0000256" key="2">
    <source>
        <dbReference type="ARBA" id="ARBA00023043"/>
    </source>
</evidence>
<feature type="repeat" description="ANK" evidence="3">
    <location>
        <begin position="284"/>
        <end position="316"/>
    </location>
</feature>
<dbReference type="AlphaFoldDB" id="A0A6J2XY35"/>
<dbReference type="GeneID" id="115882191"/>
<feature type="repeat" description="ANK" evidence="3">
    <location>
        <begin position="152"/>
        <end position="184"/>
    </location>
</feature>
<dbReference type="Proteomes" id="UP000504635">
    <property type="component" value="Unplaced"/>
</dbReference>
<evidence type="ECO:0000256" key="3">
    <source>
        <dbReference type="PROSITE-ProRule" id="PRU00023"/>
    </source>
</evidence>
<evidence type="ECO:0000313" key="5">
    <source>
        <dbReference type="RefSeq" id="XP_030755991.1"/>
    </source>
</evidence>
<dbReference type="PRINTS" id="PR01415">
    <property type="entry name" value="ANKYRIN"/>
</dbReference>
<dbReference type="PANTHER" id="PTHR24193">
    <property type="entry name" value="ANKYRIN REPEAT PROTEIN"/>
    <property type="match status" value="1"/>
</dbReference>
<accession>A0A6J2XY35</accession>
<feature type="repeat" description="ANK" evidence="3">
    <location>
        <begin position="115"/>
        <end position="151"/>
    </location>
</feature>
<feature type="repeat" description="ANK" evidence="3">
    <location>
        <begin position="82"/>
        <end position="114"/>
    </location>
</feature>
<dbReference type="InterPro" id="IPR002110">
    <property type="entry name" value="Ankyrin_rpt"/>
</dbReference>
<dbReference type="RefSeq" id="XP_030755991.1">
    <property type="nucleotide sequence ID" value="XM_030900131.1"/>
</dbReference>
<dbReference type="InParanoid" id="A0A6J2XY35"/>